<evidence type="ECO:0000313" key="2">
    <source>
        <dbReference type="Proteomes" id="UP000587070"/>
    </source>
</evidence>
<dbReference type="RefSeq" id="WP_153114591.1">
    <property type="nucleotide sequence ID" value="NZ_JACIGE010000002.1"/>
</dbReference>
<accession>A0A840FWR8</accession>
<keyword evidence="2" id="KW-1185">Reference proteome</keyword>
<proteinExistence type="predicted"/>
<evidence type="ECO:0000313" key="1">
    <source>
        <dbReference type="EMBL" id="MBB4246527.1"/>
    </source>
</evidence>
<comment type="caution">
    <text evidence="1">The sequence shown here is derived from an EMBL/GenBank/DDBJ whole genome shotgun (WGS) entry which is preliminary data.</text>
</comment>
<protein>
    <recommendedName>
        <fullName evidence="3">Lipoprotein</fullName>
    </recommendedName>
</protein>
<sequence>MKRVFLAAVLTASLLGCGDKKPESHEFTLHTDKDLSPAQIETITNAAGALFKQCHALKEYLPDVVEHNAKIYDAKGFSESRDFGWRQFVEFDFTLSDKPKVVPREYYAAGHHCRFRVSGDEVATQKTPCAHLCMGAGAKVDGAYSLYIGKAVDGKPSSRPL</sequence>
<organism evidence="1 2">
    <name type="scientific">Rhodocyclus tenuis</name>
    <name type="common">Rhodospirillum tenue</name>
    <dbReference type="NCBI Taxonomy" id="1066"/>
    <lineage>
        <taxon>Bacteria</taxon>
        <taxon>Pseudomonadati</taxon>
        <taxon>Pseudomonadota</taxon>
        <taxon>Betaproteobacteria</taxon>
        <taxon>Rhodocyclales</taxon>
        <taxon>Rhodocyclaceae</taxon>
        <taxon>Rhodocyclus</taxon>
    </lineage>
</organism>
<dbReference type="EMBL" id="JACIGE010000002">
    <property type="protein sequence ID" value="MBB4246527.1"/>
    <property type="molecule type" value="Genomic_DNA"/>
</dbReference>
<reference evidence="1 2" key="1">
    <citation type="submission" date="2020-08" db="EMBL/GenBank/DDBJ databases">
        <title>Genome sequencing of Purple Non-Sulfur Bacteria from various extreme environments.</title>
        <authorList>
            <person name="Mayer M."/>
        </authorList>
    </citation>
    <scope>NUCLEOTIDE SEQUENCE [LARGE SCALE GENOMIC DNA]</scope>
    <source>
        <strain evidence="1 2">2761</strain>
    </source>
</reference>
<gene>
    <name evidence="1" type="ORF">GGD90_000884</name>
</gene>
<dbReference type="PROSITE" id="PS51257">
    <property type="entry name" value="PROKAR_LIPOPROTEIN"/>
    <property type="match status" value="1"/>
</dbReference>
<dbReference type="AlphaFoldDB" id="A0A840FWR8"/>
<name>A0A840FWR8_RHOTE</name>
<dbReference type="Proteomes" id="UP000587070">
    <property type="component" value="Unassembled WGS sequence"/>
</dbReference>
<evidence type="ECO:0008006" key="3">
    <source>
        <dbReference type="Google" id="ProtNLM"/>
    </source>
</evidence>